<proteinExistence type="predicted"/>
<evidence type="ECO:0000313" key="5">
    <source>
        <dbReference type="EMBL" id="MFC4652306.1"/>
    </source>
</evidence>
<sequence length="916" mass="96626">MTKQKNLLKKLNNCCATTLLLVSTLLPTLGILSISNVIADTKDNVGTSIDTPGNQTANTANTGNTPDYGTIGNDNGYNGGFLSASTNYIFNAGKTNEYTTGNIAYSTGSVWGLKQQKPSFSGNTAILATTDNPAGYTINSSINDINTSTQPTYGGGAEILASSIDWKSNFSMSYSIAGGNAYANSGTGLMFTPLAPMDLESYMNGEAVNYPLKGAGATVQANYPSYLQNLPINGLNNSFGIFAKGSNMGLIYTNSSGALSTYNNTSITMTNPTSAGSTFTWSSAASIYTHMGAFTATTAPADFTNAYYKLSYTASTRALTVTRYTNSSYTTVLPITSDGNYTVYSGTTNTQPANGSTFLPSFTTTIPAQLVGQTYSLAFSRTLYNAVAIGTGTWLNNSTSSPNNYTGMPLTTSVTMNAYSFTTPTSSLTINYQDEEGNTVKPSTTLGANVGATIGINGLSPNAMEDAWSYDPASIAGYQAISANDTTVTSNASNNQLTIIYKQAALPAVTTFHFQNVFGNSISGLNDISQSGSINVTTIVDPSDMIVWPSGYALSSIANVVGPDNQSYPTIAAAVTANPIMSTVSSNFTITVNQEATTTFAFQYTTDAQNTPAIPQSLIQEGNLGATITNPDLSTLIPAGYTIESVMTPNNQQNNDIAGALSSYPTMAQTDNLFLVTLAPEDSTVHVNFALYDESQSIALPSSLSYTGLTGEGIGAELSSDVEKILSENTVVKAVTGPDGKSYDTMSQAQTACPNYESGANFTVYLLDKGTLTLQTPDTIDFGTNNVSSLTQKLSGKLDKTLQVTDSRTTDYLTDWTLYVAQTSPIQEVDLQGNPMSGGISFDGDLIYNDGTNDIILSNNQVGIFNQENPVSGVTNISNGWTGKQGFWLNTPITTQKVDTTFEGTLTWTLVLAPTT</sequence>
<name>A0ABV9JDD5_9LACT</name>
<comment type="caution">
    <text evidence="5">The sequence shown here is derived from an EMBL/GenBank/DDBJ whole genome shotgun (WGS) entry which is preliminary data.</text>
</comment>
<evidence type="ECO:0000313" key="6">
    <source>
        <dbReference type="Proteomes" id="UP001595987"/>
    </source>
</evidence>
<evidence type="ECO:0000256" key="2">
    <source>
        <dbReference type="SAM" id="MobiDB-lite"/>
    </source>
</evidence>
<keyword evidence="1" id="KW-0677">Repeat</keyword>
<feature type="chain" id="PRO_5045102371" evidence="3">
    <location>
        <begin position="40"/>
        <end position="916"/>
    </location>
</feature>
<feature type="compositionally biased region" description="Low complexity" evidence="2">
    <location>
        <begin position="51"/>
        <end position="66"/>
    </location>
</feature>
<evidence type="ECO:0000259" key="4">
    <source>
        <dbReference type="Pfam" id="PF06458"/>
    </source>
</evidence>
<reference evidence="6" key="1">
    <citation type="journal article" date="2019" name="Int. J. Syst. Evol. Microbiol.">
        <title>The Global Catalogue of Microorganisms (GCM) 10K type strain sequencing project: providing services to taxonomists for standard genome sequencing and annotation.</title>
        <authorList>
            <consortium name="The Broad Institute Genomics Platform"/>
            <consortium name="The Broad Institute Genome Sequencing Center for Infectious Disease"/>
            <person name="Wu L."/>
            <person name="Ma J."/>
        </authorList>
    </citation>
    <scope>NUCLEOTIDE SEQUENCE [LARGE SCALE GENOMIC DNA]</scope>
    <source>
        <strain evidence="6">CCUG 63287</strain>
    </source>
</reference>
<evidence type="ECO:0000256" key="1">
    <source>
        <dbReference type="ARBA" id="ARBA00022737"/>
    </source>
</evidence>
<feature type="signal peptide" evidence="3">
    <location>
        <begin position="1"/>
        <end position="39"/>
    </location>
</feature>
<feature type="domain" description="MucBP" evidence="4">
    <location>
        <begin position="428"/>
        <end position="502"/>
    </location>
</feature>
<dbReference type="EMBL" id="JBHSGD010000005">
    <property type="protein sequence ID" value="MFC4652306.1"/>
    <property type="molecule type" value="Genomic_DNA"/>
</dbReference>
<feature type="region of interest" description="Disordered" evidence="2">
    <location>
        <begin position="46"/>
        <end position="68"/>
    </location>
</feature>
<keyword evidence="6" id="KW-1185">Reference proteome</keyword>
<dbReference type="RefSeq" id="WP_213535050.1">
    <property type="nucleotide sequence ID" value="NZ_BOVQ01000004.1"/>
</dbReference>
<protein>
    <submittedName>
        <fullName evidence="5">MucBP domain-containing protein</fullName>
    </submittedName>
</protein>
<accession>A0ABV9JDD5</accession>
<dbReference type="Gene3D" id="3.10.20.320">
    <property type="entry name" value="Putative peptidoglycan bound protein (lpxtg motif)"/>
    <property type="match status" value="1"/>
</dbReference>
<keyword evidence="3" id="KW-0732">Signal</keyword>
<dbReference type="InterPro" id="IPR009459">
    <property type="entry name" value="MucBP_dom"/>
</dbReference>
<gene>
    <name evidence="5" type="ORF">ACFO26_05230</name>
</gene>
<dbReference type="Proteomes" id="UP001595987">
    <property type="component" value="Unassembled WGS sequence"/>
</dbReference>
<dbReference type="Pfam" id="PF06458">
    <property type="entry name" value="MucBP"/>
    <property type="match status" value="1"/>
</dbReference>
<evidence type="ECO:0000256" key="3">
    <source>
        <dbReference type="SAM" id="SignalP"/>
    </source>
</evidence>
<organism evidence="5 6">
    <name type="scientific">Lactococcus nasutitermitis</name>
    <dbReference type="NCBI Taxonomy" id="1652957"/>
    <lineage>
        <taxon>Bacteria</taxon>
        <taxon>Bacillati</taxon>
        <taxon>Bacillota</taxon>
        <taxon>Bacilli</taxon>
        <taxon>Lactobacillales</taxon>
        <taxon>Streptococcaceae</taxon>
        <taxon>Lactococcus</taxon>
    </lineage>
</organism>